<dbReference type="HOGENOM" id="CLU_902642_0_0_3"/>
<accession>K9ZCT9</accession>
<dbReference type="OrthoDB" id="480651at2"/>
<keyword evidence="3" id="KW-1185">Reference proteome</keyword>
<organism evidence="2 3">
    <name type="scientific">Anabaena cylindrica (strain ATCC 27899 / PCC 7122)</name>
    <dbReference type="NCBI Taxonomy" id="272123"/>
    <lineage>
        <taxon>Bacteria</taxon>
        <taxon>Bacillati</taxon>
        <taxon>Cyanobacteriota</taxon>
        <taxon>Cyanophyceae</taxon>
        <taxon>Nostocales</taxon>
        <taxon>Nostocaceae</taxon>
        <taxon>Anabaena</taxon>
    </lineage>
</organism>
<reference evidence="3" key="1">
    <citation type="journal article" date="2013" name="Proc. Natl. Acad. Sci. U.S.A.">
        <title>Improving the coverage of the cyanobacterial phylum using diversity-driven genome sequencing.</title>
        <authorList>
            <person name="Shih P.M."/>
            <person name="Wu D."/>
            <person name="Latifi A."/>
            <person name="Axen S.D."/>
            <person name="Fewer D.P."/>
            <person name="Talla E."/>
            <person name="Calteau A."/>
            <person name="Cai F."/>
            <person name="Tandeau de Marsac N."/>
            <person name="Rippka R."/>
            <person name="Herdman M."/>
            <person name="Sivonen K."/>
            <person name="Coursin T."/>
            <person name="Laurent T."/>
            <person name="Goodwin L."/>
            <person name="Nolan M."/>
            <person name="Davenport K.W."/>
            <person name="Han C.S."/>
            <person name="Rubin E.M."/>
            <person name="Eisen J.A."/>
            <person name="Woyke T."/>
            <person name="Gugger M."/>
            <person name="Kerfeld C.A."/>
        </authorList>
    </citation>
    <scope>NUCLEOTIDE SEQUENCE [LARGE SCALE GENOMIC DNA]</scope>
    <source>
        <strain evidence="3">ATCC 27899 / PCC 7122</strain>
    </source>
</reference>
<dbReference type="RefSeq" id="WP_015213065.1">
    <property type="nucleotide sequence ID" value="NC_019771.1"/>
</dbReference>
<dbReference type="Pfam" id="PF09992">
    <property type="entry name" value="NAGPA"/>
    <property type="match status" value="1"/>
</dbReference>
<dbReference type="PATRIC" id="fig|272123.3.peg.912"/>
<dbReference type="AlphaFoldDB" id="K9ZCT9"/>
<dbReference type="STRING" id="272123.Anacy_0833"/>
<evidence type="ECO:0000313" key="2">
    <source>
        <dbReference type="EMBL" id="AFZ56412.1"/>
    </source>
</evidence>
<protein>
    <recommendedName>
        <fullName evidence="1">Phosphodiester glycosidase domain-containing protein</fullName>
    </recommendedName>
</protein>
<sequence length="308" mass="33770">MNTNKLFLISIPIISAGLLLGCQDMVANSAPKPSTNCPGNNSQFSIEFFKTNNKGERYSRGINHVIIFNPKSAELDFKVNVGLAHKIYAKDGRGNFRKEYIPKYFSQLISDGNSKLNGKSPIAAINADYIDTVNKPQGLNISRGIEYSGAFKNKRSSFGISGGNPRERRATIDTGRRGANILNYNLVGGNGRFYRQGKFKDICQALGEFACKGATNRSMVAVTSKGYVILLVNDVKANSSIQTSAINKELLPSQFDDVLEGIAKNNCLGRIQEGMLFDGGMSPGLFYNNKIYLENFGPIGSVFLIYKK</sequence>
<gene>
    <name evidence="2" type="ordered locus">Anacy_0833</name>
</gene>
<dbReference type="Proteomes" id="UP000010474">
    <property type="component" value="Chromosome"/>
</dbReference>
<dbReference type="KEGG" id="acy:Anacy_0833"/>
<dbReference type="eggNOG" id="ENOG502Z7ZM">
    <property type="taxonomic scope" value="Bacteria"/>
</dbReference>
<feature type="domain" description="Phosphodiester glycosidase" evidence="1">
    <location>
        <begin position="122"/>
        <end position="293"/>
    </location>
</feature>
<evidence type="ECO:0000259" key="1">
    <source>
        <dbReference type="Pfam" id="PF09992"/>
    </source>
</evidence>
<evidence type="ECO:0000313" key="3">
    <source>
        <dbReference type="Proteomes" id="UP000010474"/>
    </source>
</evidence>
<proteinExistence type="predicted"/>
<name>K9ZCT9_ANACC</name>
<dbReference type="PROSITE" id="PS51257">
    <property type="entry name" value="PROKAR_LIPOPROTEIN"/>
    <property type="match status" value="1"/>
</dbReference>
<dbReference type="InterPro" id="IPR018711">
    <property type="entry name" value="NAGPA"/>
</dbReference>
<dbReference type="EMBL" id="CP003659">
    <property type="protein sequence ID" value="AFZ56412.1"/>
    <property type="molecule type" value="Genomic_DNA"/>
</dbReference>